<protein>
    <submittedName>
        <fullName evidence="3">ATP-binding protein</fullName>
    </submittedName>
</protein>
<dbReference type="CDD" id="cd16936">
    <property type="entry name" value="HATPase_RsbW-like"/>
    <property type="match status" value="1"/>
</dbReference>
<dbReference type="EMBL" id="CP075896">
    <property type="protein sequence ID" value="QWB22574.1"/>
    <property type="molecule type" value="Genomic_DNA"/>
</dbReference>
<gene>
    <name evidence="3" type="ORF">KJK29_08270</name>
</gene>
<keyword evidence="4" id="KW-1185">Reference proteome</keyword>
<evidence type="ECO:0000256" key="1">
    <source>
        <dbReference type="ARBA" id="ARBA00022527"/>
    </source>
</evidence>
<keyword evidence="3" id="KW-0547">Nucleotide-binding</keyword>
<dbReference type="RefSeq" id="WP_215118061.1">
    <property type="nucleotide sequence ID" value="NZ_CP075896.1"/>
</dbReference>
<dbReference type="PANTHER" id="PTHR35526">
    <property type="entry name" value="ANTI-SIGMA-F FACTOR RSBW-RELATED"/>
    <property type="match status" value="1"/>
</dbReference>
<evidence type="ECO:0000313" key="3">
    <source>
        <dbReference type="EMBL" id="QWB22574.1"/>
    </source>
</evidence>
<dbReference type="InterPro" id="IPR036890">
    <property type="entry name" value="HATPase_C_sf"/>
</dbReference>
<keyword evidence="1" id="KW-0723">Serine/threonine-protein kinase</keyword>
<reference evidence="4" key="1">
    <citation type="submission" date="2021-05" db="EMBL/GenBank/DDBJ databases">
        <title>Direct Submission.</title>
        <authorList>
            <person name="Li K."/>
            <person name="Gao J."/>
        </authorList>
    </citation>
    <scope>NUCLEOTIDE SEQUENCE [LARGE SCALE GENOMIC DNA]</scope>
    <source>
        <strain evidence="4">MG62</strain>
    </source>
</reference>
<dbReference type="GO" id="GO:0005524">
    <property type="term" value="F:ATP binding"/>
    <property type="evidence" value="ECO:0007669"/>
    <property type="project" value="UniProtKB-KW"/>
</dbReference>
<organism evidence="3 4">
    <name type="scientific">Streptomyces koelreuteriae</name>
    <dbReference type="NCBI Taxonomy" id="2838015"/>
    <lineage>
        <taxon>Bacteria</taxon>
        <taxon>Bacillati</taxon>
        <taxon>Actinomycetota</taxon>
        <taxon>Actinomycetes</taxon>
        <taxon>Kitasatosporales</taxon>
        <taxon>Streptomycetaceae</taxon>
        <taxon>Streptomyces</taxon>
    </lineage>
</organism>
<keyword evidence="3" id="KW-0067">ATP-binding</keyword>
<evidence type="ECO:0000259" key="2">
    <source>
        <dbReference type="Pfam" id="PF13581"/>
    </source>
</evidence>
<evidence type="ECO:0000313" key="4">
    <source>
        <dbReference type="Proteomes" id="UP000679629"/>
    </source>
</evidence>
<dbReference type="InterPro" id="IPR050267">
    <property type="entry name" value="Anti-sigma-factor_SerPK"/>
</dbReference>
<sequence length="138" mass="14731">MRTACGELVGSSACRFSSVRRNVRGRLERWGIGELADDAVLIVSELLANALRYGEPPVRLSLTLRGAGGGQRVRIGVTDAGTPFSSELVRAKWRHPSAYLSGGGRGLRLVDALACDWGDLPDGLGHTVWAELPCGTDE</sequence>
<feature type="domain" description="Histidine kinase/HSP90-like ATPase" evidence="2">
    <location>
        <begin position="18"/>
        <end position="115"/>
    </location>
</feature>
<dbReference type="SUPFAM" id="SSF55874">
    <property type="entry name" value="ATPase domain of HSP90 chaperone/DNA topoisomerase II/histidine kinase"/>
    <property type="match status" value="1"/>
</dbReference>
<keyword evidence="1" id="KW-0418">Kinase</keyword>
<proteinExistence type="predicted"/>
<dbReference type="Pfam" id="PF13581">
    <property type="entry name" value="HATPase_c_2"/>
    <property type="match status" value="1"/>
</dbReference>
<name>A0ABX8FN95_9ACTN</name>
<dbReference type="PANTHER" id="PTHR35526:SF3">
    <property type="entry name" value="ANTI-SIGMA-F FACTOR RSBW"/>
    <property type="match status" value="1"/>
</dbReference>
<keyword evidence="1" id="KW-0808">Transferase</keyword>
<dbReference type="Gene3D" id="3.30.565.10">
    <property type="entry name" value="Histidine kinase-like ATPase, C-terminal domain"/>
    <property type="match status" value="1"/>
</dbReference>
<dbReference type="Proteomes" id="UP000679629">
    <property type="component" value="Chromosome"/>
</dbReference>
<accession>A0ABX8FN95</accession>
<dbReference type="InterPro" id="IPR003594">
    <property type="entry name" value="HATPase_dom"/>
</dbReference>